<dbReference type="GeneID" id="92030865"/>
<dbReference type="Proteomes" id="UP001360953">
    <property type="component" value="Unassembled WGS sequence"/>
</dbReference>
<protein>
    <submittedName>
        <fullName evidence="2">Uncharacterized protein</fullName>
    </submittedName>
</protein>
<evidence type="ECO:0000256" key="1">
    <source>
        <dbReference type="SAM" id="MobiDB-lite"/>
    </source>
</evidence>
<comment type="caution">
    <text evidence="2">The sequence shown here is derived from an EMBL/GenBank/DDBJ whole genome shotgun (WGS) entry which is preliminary data.</text>
</comment>
<proteinExistence type="predicted"/>
<feature type="region of interest" description="Disordered" evidence="1">
    <location>
        <begin position="1"/>
        <end position="100"/>
    </location>
</feature>
<sequence>MPSLKREANKDMDLHPSTESTNTCKTKRRKLGHAETRTPRSRANTHEKDVNQQRRGKYQASQPPKQPTSTSSKRTRTENRKDSFSLSNAPNSQDDKKFSPCFDRRSRLESARDAPISLNPCYRCLMRGFDCRFPTNVTDEWRDYFGGVQCLRCEERHDADCMQNSLDMPKNVRDLITTTMKQRRHSDTQDDASAEADTKWAREAAVAWYAKNRKVHGVLHQHDGRDDWTSNGAITKPRGPGWKRGPGWSAKQSGKQGNKAPLTGTQIEN</sequence>
<accession>A0ABR1M8A7</accession>
<reference evidence="2 3" key="1">
    <citation type="submission" date="2024-04" db="EMBL/GenBank/DDBJ databases">
        <title>Phyllosticta paracitricarpa is synonymous to the EU quarantine fungus P. citricarpa based on phylogenomic analyses.</title>
        <authorList>
            <consortium name="Lawrence Berkeley National Laboratory"/>
            <person name="Van ingen-buijs V.A."/>
            <person name="Van westerhoven A.C."/>
            <person name="Haridas S."/>
            <person name="Skiadas P."/>
            <person name="Martin F."/>
            <person name="Groenewald J.Z."/>
            <person name="Crous P.W."/>
            <person name="Seidl M.F."/>
        </authorList>
    </citation>
    <scope>NUCLEOTIDE SEQUENCE [LARGE SCALE GENOMIC DNA]</scope>
    <source>
        <strain evidence="2 3">CPC 17464</strain>
    </source>
</reference>
<feature type="compositionally biased region" description="Basic and acidic residues" evidence="1">
    <location>
        <begin position="32"/>
        <end position="52"/>
    </location>
</feature>
<organism evidence="2 3">
    <name type="scientific">Phyllosticta citribraziliensis</name>
    <dbReference type="NCBI Taxonomy" id="989973"/>
    <lineage>
        <taxon>Eukaryota</taxon>
        <taxon>Fungi</taxon>
        <taxon>Dikarya</taxon>
        <taxon>Ascomycota</taxon>
        <taxon>Pezizomycotina</taxon>
        <taxon>Dothideomycetes</taxon>
        <taxon>Dothideomycetes incertae sedis</taxon>
        <taxon>Botryosphaeriales</taxon>
        <taxon>Phyllostictaceae</taxon>
        <taxon>Phyllosticta</taxon>
    </lineage>
</organism>
<feature type="compositionally biased region" description="Basic and acidic residues" evidence="1">
    <location>
        <begin position="1"/>
        <end position="16"/>
    </location>
</feature>
<dbReference type="RefSeq" id="XP_066658831.1">
    <property type="nucleotide sequence ID" value="XM_066797959.1"/>
</dbReference>
<evidence type="ECO:0000313" key="2">
    <source>
        <dbReference type="EMBL" id="KAK7542538.1"/>
    </source>
</evidence>
<evidence type="ECO:0000313" key="3">
    <source>
        <dbReference type="Proteomes" id="UP001360953"/>
    </source>
</evidence>
<feature type="compositionally biased region" description="Low complexity" evidence="1">
    <location>
        <begin position="61"/>
        <end position="72"/>
    </location>
</feature>
<name>A0ABR1M8A7_9PEZI</name>
<keyword evidence="3" id="KW-1185">Reference proteome</keyword>
<feature type="region of interest" description="Disordered" evidence="1">
    <location>
        <begin position="222"/>
        <end position="269"/>
    </location>
</feature>
<feature type="compositionally biased region" description="Low complexity" evidence="1">
    <location>
        <begin position="236"/>
        <end position="248"/>
    </location>
</feature>
<gene>
    <name evidence="2" type="ORF">J3D65DRAFT_600278</name>
</gene>
<dbReference type="EMBL" id="JBBPEH010000002">
    <property type="protein sequence ID" value="KAK7542538.1"/>
    <property type="molecule type" value="Genomic_DNA"/>
</dbReference>